<dbReference type="InterPro" id="IPR000953">
    <property type="entry name" value="Chromo/chromo_shadow_dom"/>
</dbReference>
<feature type="compositionally biased region" description="Basic and acidic residues" evidence="3">
    <location>
        <begin position="146"/>
        <end position="159"/>
    </location>
</feature>
<dbReference type="AlphaFoldDB" id="A0A811L5E9"/>
<comment type="caution">
    <text evidence="5">The sequence shown here is derived from an EMBL/GenBank/DDBJ whole genome shotgun (WGS) entry which is preliminary data.</text>
</comment>
<dbReference type="Proteomes" id="UP000614601">
    <property type="component" value="Unassembled WGS sequence"/>
</dbReference>
<accession>A0A811L5E9</accession>
<evidence type="ECO:0000313" key="6">
    <source>
        <dbReference type="Proteomes" id="UP000614601"/>
    </source>
</evidence>
<keyword evidence="2" id="KW-0539">Nucleus</keyword>
<dbReference type="Pfam" id="PF00385">
    <property type="entry name" value="Chromo"/>
    <property type="match status" value="1"/>
</dbReference>
<feature type="domain" description="Chromo" evidence="4">
    <location>
        <begin position="12"/>
        <end position="71"/>
    </location>
</feature>
<keyword evidence="6" id="KW-1185">Reference proteome</keyword>
<dbReference type="CDD" id="cd00024">
    <property type="entry name" value="CD_CSD"/>
    <property type="match status" value="1"/>
</dbReference>
<proteinExistence type="predicted"/>
<dbReference type="PANTHER" id="PTHR22812">
    <property type="entry name" value="CHROMOBOX PROTEIN"/>
    <property type="match status" value="1"/>
</dbReference>
<name>A0A811L5E9_9BILA</name>
<dbReference type="OrthoDB" id="5843976at2759"/>
<dbReference type="Proteomes" id="UP000783686">
    <property type="component" value="Unassembled WGS sequence"/>
</dbReference>
<dbReference type="SMART" id="SM00298">
    <property type="entry name" value="CHROMO"/>
    <property type="match status" value="1"/>
</dbReference>
<feature type="compositionally biased region" description="Polar residues" evidence="3">
    <location>
        <begin position="122"/>
        <end position="132"/>
    </location>
</feature>
<dbReference type="EMBL" id="CAJFDH010000005">
    <property type="protein sequence ID" value="CAD5223345.1"/>
    <property type="molecule type" value="Genomic_DNA"/>
</dbReference>
<evidence type="ECO:0000256" key="3">
    <source>
        <dbReference type="SAM" id="MobiDB-lite"/>
    </source>
</evidence>
<feature type="region of interest" description="Disordered" evidence="3">
    <location>
        <begin position="84"/>
        <end position="107"/>
    </location>
</feature>
<comment type="subcellular location">
    <subcellularLocation>
        <location evidence="1">Nucleus</location>
    </subcellularLocation>
</comment>
<dbReference type="Gene3D" id="2.40.50.40">
    <property type="match status" value="1"/>
</dbReference>
<evidence type="ECO:0000313" key="5">
    <source>
        <dbReference type="EMBL" id="CAD5223345.1"/>
    </source>
</evidence>
<dbReference type="SUPFAM" id="SSF54160">
    <property type="entry name" value="Chromo domain-like"/>
    <property type="match status" value="1"/>
</dbReference>
<feature type="region of interest" description="Disordered" evidence="3">
    <location>
        <begin position="120"/>
        <end position="159"/>
    </location>
</feature>
<dbReference type="InterPro" id="IPR016197">
    <property type="entry name" value="Chromo-like_dom_sf"/>
</dbReference>
<reference evidence="5" key="1">
    <citation type="submission" date="2020-09" db="EMBL/GenBank/DDBJ databases">
        <authorList>
            <person name="Kikuchi T."/>
        </authorList>
    </citation>
    <scope>NUCLEOTIDE SEQUENCE</scope>
    <source>
        <strain evidence="5">SH1</strain>
    </source>
</reference>
<evidence type="ECO:0000259" key="4">
    <source>
        <dbReference type="PROSITE" id="PS50013"/>
    </source>
</evidence>
<gene>
    <name evidence="5" type="ORF">BOKJ2_LOCUS10115</name>
</gene>
<dbReference type="PROSITE" id="PS50013">
    <property type="entry name" value="CHROMO_2"/>
    <property type="match status" value="1"/>
</dbReference>
<evidence type="ECO:0000256" key="1">
    <source>
        <dbReference type="ARBA" id="ARBA00004123"/>
    </source>
</evidence>
<evidence type="ECO:0000256" key="2">
    <source>
        <dbReference type="ARBA" id="ARBA00023242"/>
    </source>
</evidence>
<sequence>MVTYHVNGEVMYEVKKLLDHKVENGQLRYKVLWKDYSDSEATWEGESSLKACSELLKAYKKKHKLDKHGPMKRRGRKPKVAKLASPAKAHEPIATCKASQAQDPSVPTIEGIEFDNKENVRPSFSSAEQVPTCSRKVKDGTSSSPDDDRTCSGTRFKDQSNEDPVLAHFLAYKPEDFKREKVKLFKSVEEALRYLKDI</sequence>
<dbReference type="InterPro" id="IPR051219">
    <property type="entry name" value="Heterochromatin_chromo-domain"/>
</dbReference>
<dbReference type="InterPro" id="IPR023780">
    <property type="entry name" value="Chromo_domain"/>
</dbReference>
<organism evidence="5 6">
    <name type="scientific">Bursaphelenchus okinawaensis</name>
    <dbReference type="NCBI Taxonomy" id="465554"/>
    <lineage>
        <taxon>Eukaryota</taxon>
        <taxon>Metazoa</taxon>
        <taxon>Ecdysozoa</taxon>
        <taxon>Nematoda</taxon>
        <taxon>Chromadorea</taxon>
        <taxon>Rhabditida</taxon>
        <taxon>Tylenchina</taxon>
        <taxon>Tylenchomorpha</taxon>
        <taxon>Aphelenchoidea</taxon>
        <taxon>Aphelenchoididae</taxon>
        <taxon>Bursaphelenchus</taxon>
    </lineage>
</organism>
<dbReference type="EMBL" id="CAJFCW020000005">
    <property type="protein sequence ID" value="CAG9117587.1"/>
    <property type="molecule type" value="Genomic_DNA"/>
</dbReference>
<dbReference type="GO" id="GO:0005634">
    <property type="term" value="C:nucleus"/>
    <property type="evidence" value="ECO:0007669"/>
    <property type="project" value="UniProtKB-SubCell"/>
</dbReference>
<protein>
    <recommendedName>
        <fullName evidence="4">Chromo domain-containing protein</fullName>
    </recommendedName>
</protein>